<dbReference type="Proteomes" id="UP000005926">
    <property type="component" value="Unassembled WGS sequence"/>
</dbReference>
<dbReference type="HOGENOM" id="CLU_3216860_0_0_9"/>
<evidence type="ECO:0000313" key="1">
    <source>
        <dbReference type="EMBL" id="EEW37285.1"/>
    </source>
</evidence>
<proteinExistence type="predicted"/>
<evidence type="ECO:0000313" key="2">
    <source>
        <dbReference type="Proteomes" id="UP000005926"/>
    </source>
</evidence>
<reference evidence="1 2" key="1">
    <citation type="submission" date="2009-08" db="EMBL/GenBank/DDBJ databases">
        <authorList>
            <person name="Muzny D."/>
            <person name="Qin X."/>
            <person name="Deng J."/>
            <person name="Jiang H."/>
            <person name="Liu Y."/>
            <person name="Qu J."/>
            <person name="Song X.-Z."/>
            <person name="Zhang L."/>
            <person name="Thornton R."/>
            <person name="Coyle M."/>
            <person name="Francisco L."/>
            <person name="Jackson L."/>
            <person name="Javaid M."/>
            <person name="Korchina V."/>
            <person name="Kovar C."/>
            <person name="Mata R."/>
            <person name="Mathew T."/>
            <person name="Ngo R."/>
            <person name="Nguyen L."/>
            <person name="Nguyen N."/>
            <person name="Okwuonu G."/>
            <person name="Ongeri F."/>
            <person name="Pham C."/>
            <person name="Simmons D."/>
            <person name="Wilczek-Boney K."/>
            <person name="Hale W."/>
            <person name="Jakkamsetti A."/>
            <person name="Pham P."/>
            <person name="Ruth R."/>
            <person name="San Lucas F."/>
            <person name="Warren J."/>
            <person name="Zhang J."/>
            <person name="Zhao Z."/>
            <person name="Zhou C."/>
            <person name="Zhu D."/>
            <person name="Lee S."/>
            <person name="Bess C."/>
            <person name="Blankenburg K."/>
            <person name="Forbes L."/>
            <person name="Fu Q."/>
            <person name="Gubbala S."/>
            <person name="Hirani K."/>
            <person name="Jayaseelan J.C."/>
            <person name="Lara F."/>
            <person name="Munidasa M."/>
            <person name="Palculict T."/>
            <person name="Patil S."/>
            <person name="Pu L.-L."/>
            <person name="Saada N."/>
            <person name="Tang L."/>
            <person name="Weissenberger G."/>
            <person name="Zhu Y."/>
            <person name="Hemphill L."/>
            <person name="Shang Y."/>
            <person name="Youmans B."/>
            <person name="Ayvaz T."/>
            <person name="Ross M."/>
            <person name="Santibanez J."/>
            <person name="Aqrawi P."/>
            <person name="Gross S."/>
            <person name="Joshi V."/>
            <person name="Fowler G."/>
            <person name="Nazareth L."/>
            <person name="Reid J."/>
            <person name="Worley K."/>
            <person name="Petrosino J."/>
            <person name="Highlander S."/>
            <person name="Gibbs R."/>
        </authorList>
    </citation>
    <scope>NUCLEOTIDE SEQUENCE [LARGE SCALE GENOMIC DNA]</scope>
    <source>
        <strain evidence="1 2">ATCC 49175</strain>
    </source>
</reference>
<keyword evidence="2" id="KW-1185">Reference proteome</keyword>
<sequence>MNFHDLYASNKINKDSILFDTNDKNIYNKYTYYKEEELWNLVLA</sequence>
<dbReference type="EMBL" id="ACKZ01000018">
    <property type="protein sequence ID" value="EEW37285.1"/>
    <property type="molecule type" value="Genomic_DNA"/>
</dbReference>
<dbReference type="AlphaFoldDB" id="C8NGF3"/>
<accession>C8NGF3</accession>
<protein>
    <submittedName>
        <fullName evidence="1">Uncharacterized protein</fullName>
    </submittedName>
</protein>
<name>C8NGF3_9LACT</name>
<dbReference type="STRING" id="638301.HMPREF0444_0998"/>
<organism evidence="1 2">
    <name type="scientific">Granulicatella adiacens ATCC 49175</name>
    <dbReference type="NCBI Taxonomy" id="638301"/>
    <lineage>
        <taxon>Bacteria</taxon>
        <taxon>Bacillati</taxon>
        <taxon>Bacillota</taxon>
        <taxon>Bacilli</taxon>
        <taxon>Lactobacillales</taxon>
        <taxon>Carnobacteriaceae</taxon>
        <taxon>Granulicatella</taxon>
    </lineage>
</organism>
<comment type="caution">
    <text evidence="1">The sequence shown here is derived from an EMBL/GenBank/DDBJ whole genome shotgun (WGS) entry which is preliminary data.</text>
</comment>
<gene>
    <name evidence="1" type="ORF">HMPREF0444_0998</name>
</gene>